<evidence type="ECO:0000256" key="5">
    <source>
        <dbReference type="ARBA" id="ARBA00022598"/>
    </source>
</evidence>
<evidence type="ECO:0000256" key="11">
    <source>
        <dbReference type="ARBA" id="ARBA00062877"/>
    </source>
</evidence>
<dbReference type="InterPro" id="IPR020845">
    <property type="entry name" value="AMP-binding_CS"/>
</dbReference>
<organism evidence="18 19">
    <name type="scientific">Mastacembelus armatus</name>
    <name type="common">zig-zag eel</name>
    <dbReference type="NCBI Taxonomy" id="205130"/>
    <lineage>
        <taxon>Eukaryota</taxon>
        <taxon>Metazoa</taxon>
        <taxon>Chordata</taxon>
        <taxon>Craniata</taxon>
        <taxon>Vertebrata</taxon>
        <taxon>Euteleostomi</taxon>
        <taxon>Actinopterygii</taxon>
        <taxon>Neopterygii</taxon>
        <taxon>Teleostei</taxon>
        <taxon>Neoteleostei</taxon>
        <taxon>Acanthomorphata</taxon>
        <taxon>Anabantaria</taxon>
        <taxon>Synbranchiformes</taxon>
        <taxon>Mastacembelidae</taxon>
        <taxon>Mastacembelus</taxon>
    </lineage>
</organism>
<dbReference type="Pfam" id="PF00501">
    <property type="entry name" value="AMP-binding"/>
    <property type="match status" value="1"/>
</dbReference>
<keyword evidence="7" id="KW-0067">ATP-binding</keyword>
<dbReference type="NCBIfam" id="NF001208">
    <property type="entry name" value="PRK00174.1"/>
    <property type="match status" value="1"/>
</dbReference>
<evidence type="ECO:0000256" key="10">
    <source>
        <dbReference type="ARBA" id="ARBA00049004"/>
    </source>
</evidence>
<dbReference type="GO" id="GO:0003987">
    <property type="term" value="F:acetate-CoA ligase activity"/>
    <property type="evidence" value="ECO:0007669"/>
    <property type="project" value="UniProtKB-EC"/>
</dbReference>
<dbReference type="InterPro" id="IPR042099">
    <property type="entry name" value="ANL_N_sf"/>
</dbReference>
<dbReference type="AlphaFoldDB" id="A0A7N8XWK3"/>
<evidence type="ECO:0000256" key="8">
    <source>
        <dbReference type="ARBA" id="ARBA00023098"/>
    </source>
</evidence>
<sequence>SREGNSPDHHMTITYHQLLRQVCRCANVLKQMGVKKGDRVSIYLPMIPELVYTMLACARIGAVHSIVFAGFSSESLCERIMDAQSSILVTAGRSSRPEFEQPGRGLKICVNTAASGCDTACFTTPWDSKCDVWWDEAMRDCPEECEPEWLDAEDPLFILYTSGSTGKPKGVLHTVAGYLLFTSLTFKYVFDYHHDDVYWCTADIGWITGHSYITYGPLANGATSVLFEGIPVHPHVGRLWEIIEKYRVTKFYTAPTVIRLLMKYGHEPLQKYDLSSLRILGSVGEPINPEAWQWFYEVVGQGRCPIVDTFWQTETTFPFFGVEPTILNEHGEELEGEAEGYLVFRKPWPGIMRTVYGNQERFESTYFKKFPGFYVSGDGCRRDKDGYYWVTGRIDDMLNVSGHLMSTAEVEAALTGHPAVVEAAVVSRPHKVKGECLYCFVTLKDSRDFNHTLVEGLKRLVREKIGPIAMPDFIQNAPALPKTRSGKIMRRILRQIARNEKDLGDLSTLADPKVVEVLFSQRCEAAA</sequence>
<evidence type="ECO:0000256" key="15">
    <source>
        <dbReference type="ARBA" id="ARBA00080059"/>
    </source>
</evidence>
<dbReference type="PROSITE" id="PS00455">
    <property type="entry name" value="AMP_BINDING"/>
    <property type="match status" value="1"/>
</dbReference>
<proteinExistence type="inferred from homology"/>
<dbReference type="FunFam" id="3.30.300.30:FF:000004">
    <property type="entry name" value="Acetyl-coenzyme A synthetase"/>
    <property type="match status" value="1"/>
</dbReference>
<dbReference type="GO" id="GO:0006629">
    <property type="term" value="P:lipid metabolic process"/>
    <property type="evidence" value="ECO:0007669"/>
    <property type="project" value="UniProtKB-KW"/>
</dbReference>
<comment type="catalytic activity">
    <reaction evidence="1">
        <text>acetate + ATP + CoA = acetyl-CoA + AMP + diphosphate</text>
        <dbReference type="Rhea" id="RHEA:23176"/>
        <dbReference type="ChEBI" id="CHEBI:30089"/>
        <dbReference type="ChEBI" id="CHEBI:30616"/>
        <dbReference type="ChEBI" id="CHEBI:33019"/>
        <dbReference type="ChEBI" id="CHEBI:57287"/>
        <dbReference type="ChEBI" id="CHEBI:57288"/>
        <dbReference type="ChEBI" id="CHEBI:456215"/>
        <dbReference type="EC" id="6.2.1.1"/>
    </reaction>
    <physiologicalReaction direction="left-to-right" evidence="1">
        <dbReference type="Rhea" id="RHEA:23177"/>
    </physiologicalReaction>
</comment>
<dbReference type="GO" id="GO:0005524">
    <property type="term" value="F:ATP binding"/>
    <property type="evidence" value="ECO:0007669"/>
    <property type="project" value="UniProtKB-KW"/>
</dbReference>
<dbReference type="Gene3D" id="3.40.50.12780">
    <property type="entry name" value="N-terminal domain of ligase-like"/>
    <property type="match status" value="1"/>
</dbReference>
<reference evidence="18" key="2">
    <citation type="submission" date="2025-09" db="UniProtKB">
        <authorList>
            <consortium name="Ensembl"/>
        </authorList>
    </citation>
    <scope>IDENTIFICATION</scope>
</reference>
<evidence type="ECO:0000256" key="4">
    <source>
        <dbReference type="ARBA" id="ARBA00013275"/>
    </source>
</evidence>
<comment type="subunit">
    <text evidence="11">Monomer. Interacts with TFEB. AMPK-mediated phosphorylated form at Ser-659 interacts with KPNA1; this interaction results in nuclear translocation of ACSS2. Interacts with the 'Thr-172' phosphorylated form of PRKAA2. Interacts with CREBBP.</text>
</comment>
<dbReference type="Ensembl" id="ENSMAMT00000048438.1">
    <property type="protein sequence ID" value="ENSMAMP00000051728.1"/>
    <property type="gene ID" value="ENSMAMG00000006677.2"/>
</dbReference>
<protein>
    <recommendedName>
        <fullName evidence="12">Acetyl-coenzyme A synthetase, cytoplasmic</fullName>
        <ecNumber evidence="4">6.2.1.1</ecNumber>
        <ecNumber evidence="3">6.2.1.17</ecNumber>
    </recommendedName>
    <alternativeName>
        <fullName evidence="15">Acetyl-CoA synthetase</fullName>
    </alternativeName>
    <alternativeName>
        <fullName evidence="14">Acetyl-CoA synthetase 1</fullName>
    </alternativeName>
    <alternativeName>
        <fullName evidence="13">Acyl-CoA synthetase short-chain family member 2</fullName>
    </alternativeName>
    <alternativeName>
        <fullName evidence="9">Propionate--CoA ligase</fullName>
    </alternativeName>
</protein>
<name>A0A7N8XWK3_9TELE</name>
<dbReference type="InterPro" id="IPR045851">
    <property type="entry name" value="AMP-bd_C_sf"/>
</dbReference>
<dbReference type="EC" id="6.2.1.1" evidence="4"/>
<evidence type="ECO:0000313" key="19">
    <source>
        <dbReference type="Proteomes" id="UP000261640"/>
    </source>
</evidence>
<dbReference type="GO" id="GO:0006085">
    <property type="term" value="P:acetyl-CoA biosynthetic process"/>
    <property type="evidence" value="ECO:0007669"/>
    <property type="project" value="TreeGrafter"/>
</dbReference>
<evidence type="ECO:0000256" key="13">
    <source>
        <dbReference type="ARBA" id="ARBA00076457"/>
    </source>
</evidence>
<dbReference type="FunFam" id="3.40.50.12780:FF:000001">
    <property type="entry name" value="Acetyl-coenzyme A synthetase"/>
    <property type="match status" value="1"/>
</dbReference>
<feature type="domain" description="AMP-binding enzyme C-terminal" evidence="17">
    <location>
        <begin position="409"/>
        <end position="487"/>
    </location>
</feature>
<comment type="similarity">
    <text evidence="2">Belongs to the ATP-dependent AMP-binding enzyme family.</text>
</comment>
<evidence type="ECO:0000256" key="9">
    <source>
        <dbReference type="ARBA" id="ARBA00029726"/>
    </source>
</evidence>
<evidence type="ECO:0000313" key="18">
    <source>
        <dbReference type="Ensembl" id="ENSMAMP00000051728.1"/>
    </source>
</evidence>
<dbReference type="GeneTree" id="ENSGT00940000166845"/>
<evidence type="ECO:0000256" key="3">
    <source>
        <dbReference type="ARBA" id="ARBA00012985"/>
    </source>
</evidence>
<dbReference type="Pfam" id="PF13193">
    <property type="entry name" value="AMP-binding_C"/>
    <property type="match status" value="1"/>
</dbReference>
<dbReference type="PANTHER" id="PTHR24095">
    <property type="entry name" value="ACETYL-COENZYME A SYNTHETASE"/>
    <property type="match status" value="1"/>
</dbReference>
<dbReference type="SUPFAM" id="SSF56801">
    <property type="entry name" value="Acetyl-CoA synthetase-like"/>
    <property type="match status" value="1"/>
</dbReference>
<evidence type="ECO:0000259" key="16">
    <source>
        <dbReference type="Pfam" id="PF00501"/>
    </source>
</evidence>
<dbReference type="Gene3D" id="3.30.300.30">
    <property type="match status" value="1"/>
</dbReference>
<dbReference type="Proteomes" id="UP000261640">
    <property type="component" value="Unplaced"/>
</dbReference>
<reference evidence="18" key="1">
    <citation type="submission" date="2025-08" db="UniProtKB">
        <authorList>
            <consortium name="Ensembl"/>
        </authorList>
    </citation>
    <scope>IDENTIFICATION</scope>
</reference>
<dbReference type="GO" id="GO:0050218">
    <property type="term" value="F:propionate-CoA ligase activity"/>
    <property type="evidence" value="ECO:0007669"/>
    <property type="project" value="UniProtKB-EC"/>
</dbReference>
<accession>A0A7N8XWK3</accession>
<dbReference type="EC" id="6.2.1.17" evidence="3"/>
<keyword evidence="6" id="KW-0547">Nucleotide-binding</keyword>
<evidence type="ECO:0000256" key="2">
    <source>
        <dbReference type="ARBA" id="ARBA00006432"/>
    </source>
</evidence>
<keyword evidence="19" id="KW-1185">Reference proteome</keyword>
<evidence type="ECO:0000256" key="7">
    <source>
        <dbReference type="ARBA" id="ARBA00022840"/>
    </source>
</evidence>
<keyword evidence="5" id="KW-0436">Ligase</keyword>
<dbReference type="InterPro" id="IPR025110">
    <property type="entry name" value="AMP-bd_C"/>
</dbReference>
<evidence type="ECO:0000256" key="6">
    <source>
        <dbReference type="ARBA" id="ARBA00022741"/>
    </source>
</evidence>
<feature type="domain" description="AMP-dependent synthetase/ligase" evidence="16">
    <location>
        <begin position="9"/>
        <end position="318"/>
    </location>
</feature>
<evidence type="ECO:0000256" key="12">
    <source>
        <dbReference type="ARBA" id="ARBA00070729"/>
    </source>
</evidence>
<keyword evidence="8" id="KW-0443">Lipid metabolism</keyword>
<dbReference type="InterPro" id="IPR000873">
    <property type="entry name" value="AMP-dep_synth/lig_dom"/>
</dbReference>
<dbReference type="PANTHER" id="PTHR24095:SF146">
    <property type="entry name" value="ACETYL-COENZYME A SYNTHETASE"/>
    <property type="match status" value="1"/>
</dbReference>
<evidence type="ECO:0000256" key="1">
    <source>
        <dbReference type="ARBA" id="ARBA00001884"/>
    </source>
</evidence>
<evidence type="ECO:0000259" key="17">
    <source>
        <dbReference type="Pfam" id="PF13193"/>
    </source>
</evidence>
<evidence type="ECO:0000256" key="14">
    <source>
        <dbReference type="ARBA" id="ARBA00076503"/>
    </source>
</evidence>
<comment type="catalytic activity">
    <reaction evidence="10">
        <text>propanoate + ATP + CoA = propanoyl-CoA + AMP + diphosphate</text>
        <dbReference type="Rhea" id="RHEA:20373"/>
        <dbReference type="ChEBI" id="CHEBI:17272"/>
        <dbReference type="ChEBI" id="CHEBI:30616"/>
        <dbReference type="ChEBI" id="CHEBI:33019"/>
        <dbReference type="ChEBI" id="CHEBI:57287"/>
        <dbReference type="ChEBI" id="CHEBI:57392"/>
        <dbReference type="ChEBI" id="CHEBI:456215"/>
        <dbReference type="EC" id="6.2.1.17"/>
    </reaction>
    <physiologicalReaction direction="left-to-right" evidence="10">
        <dbReference type="Rhea" id="RHEA:20374"/>
    </physiologicalReaction>
</comment>